<dbReference type="NCBIfam" id="TIGR00447">
    <property type="entry name" value="pth"/>
    <property type="match status" value="1"/>
</dbReference>
<protein>
    <recommendedName>
        <fullName evidence="7 8">Peptidyl-tRNA hydrolase</fullName>
        <shortName evidence="8">Pth</shortName>
        <ecNumber evidence="1 8">3.1.1.29</ecNumber>
    </recommendedName>
</protein>
<feature type="binding site" evidence="8">
    <location>
        <position position="14"/>
    </location>
    <ligand>
        <name>tRNA</name>
        <dbReference type="ChEBI" id="CHEBI:17843"/>
    </ligand>
</feature>
<dbReference type="GO" id="GO:0004045">
    <property type="term" value="F:peptidyl-tRNA hydrolase activity"/>
    <property type="evidence" value="ECO:0007669"/>
    <property type="project" value="UniProtKB-UniRule"/>
</dbReference>
<dbReference type="FunFam" id="3.40.50.1470:FF:000001">
    <property type="entry name" value="Peptidyl-tRNA hydrolase"/>
    <property type="match status" value="1"/>
</dbReference>
<evidence type="ECO:0000256" key="10">
    <source>
        <dbReference type="RuleBase" id="RU004320"/>
    </source>
</evidence>
<comment type="similarity">
    <text evidence="5 8 10">Belongs to the PTH family.</text>
</comment>
<dbReference type="EC" id="3.1.1.29" evidence="1 8"/>
<organism evidence="11 12">
    <name type="scientific">Formimonas warabiya</name>
    <dbReference type="NCBI Taxonomy" id="1761012"/>
    <lineage>
        <taxon>Bacteria</taxon>
        <taxon>Bacillati</taxon>
        <taxon>Bacillota</taxon>
        <taxon>Clostridia</taxon>
        <taxon>Eubacteriales</taxon>
        <taxon>Peptococcaceae</taxon>
        <taxon>Candidatus Formimonas</taxon>
    </lineage>
</organism>
<dbReference type="GO" id="GO:0072344">
    <property type="term" value="P:rescue of stalled ribosome"/>
    <property type="evidence" value="ECO:0007669"/>
    <property type="project" value="UniProtKB-UniRule"/>
</dbReference>
<comment type="caution">
    <text evidence="8">Lacks conserved residue(s) required for the propagation of feature annotation.</text>
</comment>
<evidence type="ECO:0000256" key="4">
    <source>
        <dbReference type="ARBA" id="ARBA00022884"/>
    </source>
</evidence>
<dbReference type="EMBL" id="CP017634">
    <property type="protein sequence ID" value="ATW26986.1"/>
    <property type="molecule type" value="Genomic_DNA"/>
</dbReference>
<dbReference type="Pfam" id="PF01195">
    <property type="entry name" value="Pept_tRNA_hydro"/>
    <property type="match status" value="1"/>
</dbReference>
<comment type="function">
    <text evidence="8">Catalyzes the release of premature peptidyl moieties from peptidyl-tRNA molecules trapped in stalled 50S ribosomal subunits, and thus maintains levels of free tRNAs and 50S ribosomes.</text>
</comment>
<evidence type="ECO:0000256" key="9">
    <source>
        <dbReference type="RuleBase" id="RU000673"/>
    </source>
</evidence>
<evidence type="ECO:0000256" key="2">
    <source>
        <dbReference type="ARBA" id="ARBA00022555"/>
    </source>
</evidence>
<dbReference type="OrthoDB" id="9800507at2"/>
<dbReference type="Gene3D" id="3.40.50.1470">
    <property type="entry name" value="Peptidyl-tRNA hydrolase"/>
    <property type="match status" value="1"/>
</dbReference>
<comment type="function">
    <text evidence="8">Hydrolyzes ribosome-free peptidyl-tRNAs (with 1 or more amino acids incorporated), which drop off the ribosome during protein synthesis, or as a result of ribosome stalling.</text>
</comment>
<feature type="binding site" evidence="8">
    <location>
        <position position="66"/>
    </location>
    <ligand>
        <name>tRNA</name>
        <dbReference type="ChEBI" id="CHEBI:17843"/>
    </ligand>
</feature>
<dbReference type="PANTHER" id="PTHR17224:SF1">
    <property type="entry name" value="PEPTIDYL-TRNA HYDROLASE"/>
    <property type="match status" value="1"/>
</dbReference>
<dbReference type="PROSITE" id="PS01195">
    <property type="entry name" value="PEPT_TRNA_HYDROL_1"/>
    <property type="match status" value="1"/>
</dbReference>
<evidence type="ECO:0000256" key="5">
    <source>
        <dbReference type="ARBA" id="ARBA00038063"/>
    </source>
</evidence>
<dbReference type="HAMAP" id="MF_00083">
    <property type="entry name" value="Pept_tRNA_hydro_bact"/>
    <property type="match status" value="1"/>
</dbReference>
<dbReference type="Proteomes" id="UP000323521">
    <property type="component" value="Chromosome"/>
</dbReference>
<dbReference type="GO" id="GO:0006515">
    <property type="term" value="P:protein quality control for misfolded or incompletely synthesized proteins"/>
    <property type="evidence" value="ECO:0007669"/>
    <property type="project" value="UniProtKB-UniRule"/>
</dbReference>
<dbReference type="GO" id="GO:0000049">
    <property type="term" value="F:tRNA binding"/>
    <property type="evidence" value="ECO:0007669"/>
    <property type="project" value="UniProtKB-UniRule"/>
</dbReference>
<feature type="binding site" evidence="8">
    <location>
        <position position="64"/>
    </location>
    <ligand>
        <name>tRNA</name>
        <dbReference type="ChEBI" id="CHEBI:17843"/>
    </ligand>
</feature>
<evidence type="ECO:0000256" key="1">
    <source>
        <dbReference type="ARBA" id="ARBA00013260"/>
    </source>
</evidence>
<dbReference type="InterPro" id="IPR001328">
    <property type="entry name" value="Pept_tRNA_hydro"/>
</dbReference>
<evidence type="ECO:0000256" key="6">
    <source>
        <dbReference type="ARBA" id="ARBA00048707"/>
    </source>
</evidence>
<keyword evidence="8" id="KW-0963">Cytoplasm</keyword>
<comment type="catalytic activity">
    <reaction evidence="6 8 9">
        <text>an N-acyl-L-alpha-aminoacyl-tRNA + H2O = an N-acyl-L-amino acid + a tRNA + H(+)</text>
        <dbReference type="Rhea" id="RHEA:54448"/>
        <dbReference type="Rhea" id="RHEA-COMP:10123"/>
        <dbReference type="Rhea" id="RHEA-COMP:13883"/>
        <dbReference type="ChEBI" id="CHEBI:15377"/>
        <dbReference type="ChEBI" id="CHEBI:15378"/>
        <dbReference type="ChEBI" id="CHEBI:59874"/>
        <dbReference type="ChEBI" id="CHEBI:78442"/>
        <dbReference type="ChEBI" id="CHEBI:138191"/>
        <dbReference type="EC" id="3.1.1.29"/>
    </reaction>
</comment>
<proteinExistence type="inferred from homology"/>
<dbReference type="SUPFAM" id="SSF53178">
    <property type="entry name" value="Peptidyl-tRNA hydrolase-like"/>
    <property type="match status" value="1"/>
</dbReference>
<dbReference type="InterPro" id="IPR018171">
    <property type="entry name" value="Pept_tRNA_hydro_CS"/>
</dbReference>
<feature type="site" description="Discriminates between blocked and unblocked aminoacyl-tRNA" evidence="8">
    <location>
        <position position="9"/>
    </location>
</feature>
<evidence type="ECO:0000256" key="8">
    <source>
        <dbReference type="HAMAP-Rule" id="MF_00083"/>
    </source>
</evidence>
<dbReference type="GO" id="GO:0005737">
    <property type="term" value="C:cytoplasm"/>
    <property type="evidence" value="ECO:0007669"/>
    <property type="project" value="UniProtKB-SubCell"/>
</dbReference>
<reference evidence="11 12" key="1">
    <citation type="submission" date="2016-10" db="EMBL/GenBank/DDBJ databases">
        <title>Complete Genome Sequence of Peptococcaceae strain DCMF.</title>
        <authorList>
            <person name="Edwards R.J."/>
            <person name="Holland S.I."/>
            <person name="Deshpande N.P."/>
            <person name="Wong Y.K."/>
            <person name="Ertan H."/>
            <person name="Manefield M."/>
            <person name="Russell T.L."/>
            <person name="Lee M.J."/>
        </authorList>
    </citation>
    <scope>NUCLEOTIDE SEQUENCE [LARGE SCALE GENOMIC DNA]</scope>
    <source>
        <strain evidence="11 12">DCMF</strain>
    </source>
</reference>
<dbReference type="CDD" id="cd00462">
    <property type="entry name" value="PTH"/>
    <property type="match status" value="1"/>
</dbReference>
<feature type="active site" description="Proton acceptor" evidence="8">
    <location>
        <position position="19"/>
    </location>
</feature>
<keyword evidence="3 8" id="KW-0378">Hydrolase</keyword>
<accession>A0A3G1KX06</accession>
<dbReference type="AlphaFoldDB" id="A0A3G1KX06"/>
<feature type="site" description="Stabilizes the basic form of H active site to accept a proton" evidence="8">
    <location>
        <position position="91"/>
    </location>
</feature>
<name>A0A3G1KX06_FORW1</name>
<dbReference type="PANTHER" id="PTHR17224">
    <property type="entry name" value="PEPTIDYL-TRNA HYDROLASE"/>
    <property type="match status" value="1"/>
</dbReference>
<evidence type="ECO:0000256" key="3">
    <source>
        <dbReference type="ARBA" id="ARBA00022801"/>
    </source>
</evidence>
<keyword evidence="12" id="KW-1185">Reference proteome</keyword>
<dbReference type="KEGG" id="fwa:DCMF_21450"/>
<dbReference type="RefSeq" id="WP_148136317.1">
    <property type="nucleotide sequence ID" value="NZ_CP017634.1"/>
</dbReference>
<sequence length="187" mass="20719">MRLIAGLGNPGPRYETTRHNVGFMVVDLLAEKLSLDFKKQAHFSSVAEGRLMHEKLVLMKPLTYMNLSGKAVADAYNFYKIDLSELIIIYDDLDLEVGRLRVKPGGSAGGHKGMDSIIRQLASQNVPRVKIGIGRPSVEDVSDYVTMPFPDADWNLVKPVIEDAADAVELWIKEGITSAMNKYNAAR</sequence>
<dbReference type="InterPro" id="IPR036416">
    <property type="entry name" value="Pept_tRNA_hydro_sf"/>
</dbReference>
<comment type="subcellular location">
    <subcellularLocation>
        <location evidence="8">Cytoplasm</location>
    </subcellularLocation>
</comment>
<evidence type="ECO:0000313" key="11">
    <source>
        <dbReference type="EMBL" id="ATW26986.1"/>
    </source>
</evidence>
<comment type="subunit">
    <text evidence="8">Monomer.</text>
</comment>
<keyword evidence="2 8" id="KW-0820">tRNA-binding</keyword>
<keyword evidence="4 8" id="KW-0694">RNA-binding</keyword>
<evidence type="ECO:0000313" key="12">
    <source>
        <dbReference type="Proteomes" id="UP000323521"/>
    </source>
</evidence>
<evidence type="ECO:0000256" key="7">
    <source>
        <dbReference type="ARBA" id="ARBA00050038"/>
    </source>
</evidence>
<gene>
    <name evidence="8" type="primary">pth</name>
    <name evidence="11" type="ORF">DCMF_21450</name>
</gene>